<dbReference type="Gene3D" id="3.40.50.1000">
    <property type="entry name" value="HAD superfamily/HAD-like"/>
    <property type="match status" value="1"/>
</dbReference>
<comment type="catalytic activity">
    <reaction evidence="4">
        <text>alpha-D-mannose 1-phosphate = D-mannose 6-phosphate</text>
        <dbReference type="Rhea" id="RHEA:11140"/>
        <dbReference type="ChEBI" id="CHEBI:58409"/>
        <dbReference type="ChEBI" id="CHEBI:58735"/>
        <dbReference type="EC" id="5.4.2.8"/>
    </reaction>
</comment>
<dbReference type="InterPro" id="IPR036412">
    <property type="entry name" value="HAD-like_sf"/>
</dbReference>
<gene>
    <name evidence="5" type="primary">SEC53_1</name>
    <name evidence="5" type="ORF">BGZ97_006980</name>
</gene>
<comment type="similarity">
    <text evidence="4">Belongs to the eukaryotic PMM family.</text>
</comment>
<keyword evidence="4" id="KW-0413">Isomerase</keyword>
<evidence type="ECO:0000256" key="4">
    <source>
        <dbReference type="RuleBase" id="RU361118"/>
    </source>
</evidence>
<keyword evidence="6" id="KW-1185">Reference proteome</keyword>
<dbReference type="AlphaFoldDB" id="A0A9P6UF90"/>
<dbReference type="PANTHER" id="PTHR10466:SF0">
    <property type="entry name" value="PHOSPHOMANNOMUTASE"/>
    <property type="match status" value="1"/>
</dbReference>
<feature type="active site" description="Proton donor/acceptor" evidence="1">
    <location>
        <position position="22"/>
    </location>
</feature>
<keyword evidence="3" id="KW-0479">Metal-binding</keyword>
<feature type="binding site" evidence="3">
    <location>
        <position position="22"/>
    </location>
    <ligand>
        <name>Mg(2+)</name>
        <dbReference type="ChEBI" id="CHEBI:18420"/>
        <label>1</label>
    </ligand>
</feature>
<accession>A0A9P6UF90</accession>
<evidence type="ECO:0000256" key="2">
    <source>
        <dbReference type="PIRSR" id="PIRSR605002-2"/>
    </source>
</evidence>
<reference evidence="5" key="1">
    <citation type="journal article" date="2020" name="Fungal Divers.">
        <title>Resolving the Mortierellaceae phylogeny through synthesis of multi-gene phylogenetics and phylogenomics.</title>
        <authorList>
            <person name="Vandepol N."/>
            <person name="Liber J."/>
            <person name="Desiro A."/>
            <person name="Na H."/>
            <person name="Kennedy M."/>
            <person name="Barry K."/>
            <person name="Grigoriev I.V."/>
            <person name="Miller A.N."/>
            <person name="O'Donnell K."/>
            <person name="Stajich J.E."/>
            <person name="Bonito G."/>
        </authorList>
    </citation>
    <scope>NUCLEOTIDE SEQUENCE</scope>
    <source>
        <strain evidence="5">NVP60</strain>
    </source>
</reference>
<dbReference type="GO" id="GO:0006013">
    <property type="term" value="P:mannose metabolic process"/>
    <property type="evidence" value="ECO:0007669"/>
    <property type="project" value="TreeGrafter"/>
</dbReference>
<keyword evidence="3" id="KW-0460">Magnesium</keyword>
<dbReference type="GO" id="GO:0004615">
    <property type="term" value="F:phosphomannomutase activity"/>
    <property type="evidence" value="ECO:0007669"/>
    <property type="project" value="UniProtKB-EC"/>
</dbReference>
<dbReference type="EMBL" id="JAAAIN010003090">
    <property type="protein sequence ID" value="KAG0287835.1"/>
    <property type="molecule type" value="Genomic_DNA"/>
</dbReference>
<dbReference type="InterPro" id="IPR005002">
    <property type="entry name" value="PMM"/>
</dbReference>
<feature type="binding site" evidence="2">
    <location>
        <position position="29"/>
    </location>
    <ligand>
        <name>alpha-D-mannose 1-phosphate</name>
        <dbReference type="ChEBI" id="CHEBI:58409"/>
    </ligand>
</feature>
<dbReference type="Pfam" id="PF03332">
    <property type="entry name" value="PMM"/>
    <property type="match status" value="1"/>
</dbReference>
<dbReference type="GO" id="GO:0005829">
    <property type="term" value="C:cytosol"/>
    <property type="evidence" value="ECO:0007669"/>
    <property type="project" value="TreeGrafter"/>
</dbReference>
<dbReference type="SUPFAM" id="SSF56784">
    <property type="entry name" value="HAD-like"/>
    <property type="match status" value="1"/>
</dbReference>
<evidence type="ECO:0000256" key="1">
    <source>
        <dbReference type="PIRSR" id="PIRSR605002-1"/>
    </source>
</evidence>
<comment type="pathway">
    <text evidence="4">Nucleotide-sugar biosynthesis; GDP-alpha-D-mannose biosynthesis; alpha-D-mannose 1-phosphate from D-fructose 6-phosphate: step 2/2.</text>
</comment>
<dbReference type="GO" id="GO:0046872">
    <property type="term" value="F:metal ion binding"/>
    <property type="evidence" value="ECO:0007669"/>
    <property type="project" value="UniProtKB-KW"/>
</dbReference>
<dbReference type="OrthoDB" id="10264771at2759"/>
<evidence type="ECO:0000256" key="3">
    <source>
        <dbReference type="PIRSR" id="PIRSR605002-3"/>
    </source>
</evidence>
<keyword evidence="4" id="KW-0963">Cytoplasm</keyword>
<proteinExistence type="inferred from homology"/>
<comment type="cofactor">
    <cofactor evidence="3">
        <name>Mg(2+)</name>
        <dbReference type="ChEBI" id="CHEBI:18420"/>
    </cofactor>
</comment>
<evidence type="ECO:0000313" key="5">
    <source>
        <dbReference type="EMBL" id="KAG0287835.1"/>
    </source>
</evidence>
<sequence length="93" mass="10235">MAPATDFADRVHPDTICLFDVDGPLTIPRLEISKEMEETLVALRKKCVIGFVGGSDLSKQVEQLGPNVLKNFDYCFSENGLTAYKLGEQLASQ</sequence>
<protein>
    <recommendedName>
        <fullName evidence="4">Phosphomannomutase</fullName>
        <ecNumber evidence="4">5.4.2.8</ecNumber>
    </recommendedName>
</protein>
<dbReference type="InterPro" id="IPR023214">
    <property type="entry name" value="HAD_sf"/>
</dbReference>
<feature type="active site" description="Nucleophile" evidence="1">
    <location>
        <position position="20"/>
    </location>
</feature>
<feature type="binding site" evidence="3">
    <location>
        <position position="20"/>
    </location>
    <ligand>
        <name>Mg(2+)</name>
        <dbReference type="ChEBI" id="CHEBI:18420"/>
        <label>1</label>
    </ligand>
</feature>
<feature type="non-terminal residue" evidence="5">
    <location>
        <position position="1"/>
    </location>
</feature>
<comment type="subcellular location">
    <subcellularLocation>
        <location evidence="4">Cytoplasm</location>
    </subcellularLocation>
</comment>
<dbReference type="GO" id="GO:0006487">
    <property type="term" value="P:protein N-linked glycosylation"/>
    <property type="evidence" value="ECO:0007669"/>
    <property type="project" value="TreeGrafter"/>
</dbReference>
<comment type="caution">
    <text evidence="5">The sequence shown here is derived from an EMBL/GenBank/DDBJ whole genome shotgun (WGS) entry which is preliminary data.</text>
</comment>
<dbReference type="PANTHER" id="PTHR10466">
    <property type="entry name" value="PHOSPHOMANNOMUTASE"/>
    <property type="match status" value="1"/>
</dbReference>
<dbReference type="EC" id="5.4.2.8" evidence="4"/>
<evidence type="ECO:0000313" key="6">
    <source>
        <dbReference type="Proteomes" id="UP000823405"/>
    </source>
</evidence>
<dbReference type="Proteomes" id="UP000823405">
    <property type="component" value="Unassembled WGS sequence"/>
</dbReference>
<comment type="function">
    <text evidence="4">Involved in the synthesis of the GDP-mannose and dolichol-phosphate-mannose required for a number of critical mannosyl transfer reactions.</text>
</comment>
<comment type="subunit">
    <text evidence="4">Homodimer.</text>
</comment>
<organism evidence="5 6">
    <name type="scientific">Linnemannia gamsii</name>
    <dbReference type="NCBI Taxonomy" id="64522"/>
    <lineage>
        <taxon>Eukaryota</taxon>
        <taxon>Fungi</taxon>
        <taxon>Fungi incertae sedis</taxon>
        <taxon>Mucoromycota</taxon>
        <taxon>Mortierellomycotina</taxon>
        <taxon>Mortierellomycetes</taxon>
        <taxon>Mortierellales</taxon>
        <taxon>Mortierellaceae</taxon>
        <taxon>Linnemannia</taxon>
    </lineage>
</organism>
<name>A0A9P6UF90_9FUNG</name>
<dbReference type="GO" id="GO:0009298">
    <property type="term" value="P:GDP-mannose biosynthetic process"/>
    <property type="evidence" value="ECO:0007669"/>
    <property type="project" value="InterPro"/>
</dbReference>